<dbReference type="OrthoDB" id="5836919at2759"/>
<dbReference type="InterPro" id="IPR035914">
    <property type="entry name" value="Sperma_CUB_dom_sf"/>
</dbReference>
<accession>A0A0D8XK48</accession>
<evidence type="ECO:0000259" key="2">
    <source>
        <dbReference type="PROSITE" id="PS01186"/>
    </source>
</evidence>
<dbReference type="EMBL" id="KN716490">
    <property type="protein sequence ID" value="KJH44214.1"/>
    <property type="molecule type" value="Genomic_DNA"/>
</dbReference>
<dbReference type="InterPro" id="IPR000742">
    <property type="entry name" value="EGF"/>
</dbReference>
<protein>
    <recommendedName>
        <fullName evidence="1 2">EGF-like domain-containing protein</fullName>
    </recommendedName>
</protein>
<dbReference type="SUPFAM" id="SSF49854">
    <property type="entry name" value="Spermadhesin, CUB domain"/>
    <property type="match status" value="1"/>
</dbReference>
<evidence type="ECO:0000259" key="1">
    <source>
        <dbReference type="PROSITE" id="PS00022"/>
    </source>
</evidence>
<dbReference type="PROSITE" id="PS01186">
    <property type="entry name" value="EGF_2"/>
    <property type="match status" value="1"/>
</dbReference>
<evidence type="ECO:0000313" key="4">
    <source>
        <dbReference type="Proteomes" id="UP000053766"/>
    </source>
</evidence>
<reference evidence="3 4" key="1">
    <citation type="submission" date="2013-11" db="EMBL/GenBank/DDBJ databases">
        <title>Draft genome of the bovine lungworm Dictyocaulus viviparus.</title>
        <authorList>
            <person name="Mitreva M."/>
        </authorList>
    </citation>
    <scope>NUCLEOTIDE SEQUENCE [LARGE SCALE GENOMIC DNA]</scope>
    <source>
        <strain evidence="3 4">HannoverDv2000</strain>
    </source>
</reference>
<feature type="domain" description="EGF-like" evidence="1 2">
    <location>
        <begin position="24"/>
        <end position="35"/>
    </location>
</feature>
<dbReference type="Proteomes" id="UP000053766">
    <property type="component" value="Unassembled WGS sequence"/>
</dbReference>
<evidence type="ECO:0000313" key="3">
    <source>
        <dbReference type="EMBL" id="KJH44214.1"/>
    </source>
</evidence>
<gene>
    <name evidence="3" type="ORF">DICVIV_09758</name>
</gene>
<keyword evidence="4" id="KW-1185">Reference proteome</keyword>
<reference evidence="4" key="2">
    <citation type="journal article" date="2016" name="Sci. Rep.">
        <title>Dictyocaulus viviparus genome, variome and transcriptome elucidate lungworm biology and support future intervention.</title>
        <authorList>
            <person name="McNulty S.N."/>
            <person name="Strube C."/>
            <person name="Rosa B.A."/>
            <person name="Martin J.C."/>
            <person name="Tyagi R."/>
            <person name="Choi Y.J."/>
            <person name="Wang Q."/>
            <person name="Hallsworth Pepin K."/>
            <person name="Zhang X."/>
            <person name="Ozersky P."/>
            <person name="Wilson R.K."/>
            <person name="Sternberg P.W."/>
            <person name="Gasser R.B."/>
            <person name="Mitreva M."/>
        </authorList>
    </citation>
    <scope>NUCLEOTIDE SEQUENCE [LARGE SCALE GENOMIC DNA]</scope>
    <source>
        <strain evidence="4">HannoverDv2000</strain>
    </source>
</reference>
<dbReference type="PROSITE" id="PS00022">
    <property type="entry name" value="EGF_1"/>
    <property type="match status" value="1"/>
</dbReference>
<organism evidence="3 4">
    <name type="scientific">Dictyocaulus viviparus</name>
    <name type="common">Bovine lungworm</name>
    <dbReference type="NCBI Taxonomy" id="29172"/>
    <lineage>
        <taxon>Eukaryota</taxon>
        <taxon>Metazoa</taxon>
        <taxon>Ecdysozoa</taxon>
        <taxon>Nematoda</taxon>
        <taxon>Chromadorea</taxon>
        <taxon>Rhabditida</taxon>
        <taxon>Rhabditina</taxon>
        <taxon>Rhabditomorpha</taxon>
        <taxon>Strongyloidea</taxon>
        <taxon>Metastrongylidae</taxon>
        <taxon>Dictyocaulus</taxon>
    </lineage>
</organism>
<dbReference type="AlphaFoldDB" id="A0A0D8XK48"/>
<name>A0A0D8XK48_DICVI</name>
<proteinExistence type="predicted"/>
<sequence>MDYQLGKCTIDCQHGGFIQDNCSCKCAYGFSGKRCELLAKAKPFTDRSCGVINVQDDGMVSLSTFPQSRAKATFCQWLLESSDPWAVIEVDIKELGLDGEEVRPGSHCNDFLTAFGEHEQIGPIPCDGSRNVTKLRSAANWILLELRSDPYSNAKVTGPLFSYSVKRMQPVHRRHIIDLS</sequence>
<dbReference type="Gene3D" id="2.60.120.290">
    <property type="entry name" value="Spermadhesin, CUB domain"/>
    <property type="match status" value="1"/>
</dbReference>